<feature type="transmembrane region" description="Helical" evidence="8">
    <location>
        <begin position="217"/>
        <end position="238"/>
    </location>
</feature>
<protein>
    <recommendedName>
        <fullName evidence="11">DUF2029 domain-containing protein</fullName>
    </recommendedName>
</protein>
<evidence type="ECO:0000256" key="2">
    <source>
        <dbReference type="ARBA" id="ARBA00022475"/>
    </source>
</evidence>
<keyword evidence="2" id="KW-1003">Cell membrane</keyword>
<feature type="transmembrane region" description="Helical" evidence="8">
    <location>
        <begin position="185"/>
        <end position="205"/>
    </location>
</feature>
<feature type="transmembrane region" description="Helical" evidence="8">
    <location>
        <begin position="12"/>
        <end position="37"/>
    </location>
</feature>
<evidence type="ECO:0000256" key="1">
    <source>
        <dbReference type="ARBA" id="ARBA00004651"/>
    </source>
</evidence>
<dbReference type="GO" id="GO:0005886">
    <property type="term" value="C:plasma membrane"/>
    <property type="evidence" value="ECO:0007669"/>
    <property type="project" value="UniProtKB-SubCell"/>
</dbReference>
<evidence type="ECO:0000256" key="3">
    <source>
        <dbReference type="ARBA" id="ARBA00022679"/>
    </source>
</evidence>
<evidence type="ECO:0000256" key="8">
    <source>
        <dbReference type="SAM" id="Phobius"/>
    </source>
</evidence>
<dbReference type="InterPro" id="IPR018584">
    <property type="entry name" value="GT87"/>
</dbReference>
<feature type="transmembrane region" description="Helical" evidence="8">
    <location>
        <begin position="311"/>
        <end position="338"/>
    </location>
</feature>
<dbReference type="Proteomes" id="UP000178419">
    <property type="component" value="Unassembled WGS sequence"/>
</dbReference>
<organism evidence="9 10">
    <name type="scientific">Candidatus Woesebacteria bacterium RIFCSPHIGHO2_01_FULL_38_9</name>
    <dbReference type="NCBI Taxonomy" id="1802492"/>
    <lineage>
        <taxon>Bacteria</taxon>
        <taxon>Candidatus Woeseibacteriota</taxon>
    </lineage>
</organism>
<evidence type="ECO:0000256" key="5">
    <source>
        <dbReference type="ARBA" id="ARBA00022989"/>
    </source>
</evidence>
<comment type="similarity">
    <text evidence="7">Belongs to the glycosyltransferase 87 family.</text>
</comment>
<dbReference type="Pfam" id="PF09594">
    <property type="entry name" value="GT87"/>
    <property type="match status" value="1"/>
</dbReference>
<feature type="transmembrane region" description="Helical" evidence="8">
    <location>
        <begin position="278"/>
        <end position="299"/>
    </location>
</feature>
<sequence>MSKNAQNRLFFFDFHLLNLVFVIVLIASIFSFCFFLMNPTLIAGSDFVSYRTGAEILLGEDRKNLYDISTQAKYQKEELDLLGRKVLPFRNPSPIALLFMPFAFLPEIWAYRLFAIANLAILVFAVQLFGKSIFRKPNQYIYWVALTFWPVISTIITGQISILLLVLFAYMYIFLETNKPFQLGIVSSLLLLKPQYVIFLPFLFLLTNLKGKYLKGLFLGGLMLLLLTVLISGVEFLWRYPKFLMATESPTYGSHIKSYVGFSSFLQNIGTNFNLPSYLPFILNAMAYFFMLFIFARYVRKKNLGLLYSSAIIFTLIFSIHTWIHDLVLLLIPMFVILQKMTEKSVKGKKILFALFLILFLLFLILDSNLKDTAPFILFAVGVIFLRLNVAKVVESR</sequence>
<evidence type="ECO:0008006" key="11">
    <source>
        <dbReference type="Google" id="ProtNLM"/>
    </source>
</evidence>
<evidence type="ECO:0000313" key="10">
    <source>
        <dbReference type="Proteomes" id="UP000178419"/>
    </source>
</evidence>
<comment type="subcellular location">
    <subcellularLocation>
        <location evidence="1">Cell membrane</location>
        <topology evidence="1">Multi-pass membrane protein</topology>
    </subcellularLocation>
</comment>
<name>A0A1F7Y3D1_9BACT</name>
<keyword evidence="3" id="KW-0808">Transferase</keyword>
<keyword evidence="6 8" id="KW-0472">Membrane</keyword>
<feature type="transmembrane region" description="Helical" evidence="8">
    <location>
        <begin position="108"/>
        <end position="128"/>
    </location>
</feature>
<dbReference type="EMBL" id="MGGE01000004">
    <property type="protein sequence ID" value="OGM21823.1"/>
    <property type="molecule type" value="Genomic_DNA"/>
</dbReference>
<evidence type="ECO:0000256" key="6">
    <source>
        <dbReference type="ARBA" id="ARBA00023136"/>
    </source>
</evidence>
<comment type="caution">
    <text evidence="9">The sequence shown here is derived from an EMBL/GenBank/DDBJ whole genome shotgun (WGS) entry which is preliminary data.</text>
</comment>
<feature type="transmembrane region" description="Helical" evidence="8">
    <location>
        <begin position="350"/>
        <end position="366"/>
    </location>
</feature>
<keyword evidence="5 8" id="KW-1133">Transmembrane helix</keyword>
<feature type="transmembrane region" description="Helical" evidence="8">
    <location>
        <begin position="140"/>
        <end position="173"/>
    </location>
</feature>
<keyword evidence="4 8" id="KW-0812">Transmembrane</keyword>
<proteinExistence type="inferred from homology"/>
<reference evidence="9 10" key="1">
    <citation type="journal article" date="2016" name="Nat. Commun.">
        <title>Thousands of microbial genomes shed light on interconnected biogeochemical processes in an aquifer system.</title>
        <authorList>
            <person name="Anantharaman K."/>
            <person name="Brown C.T."/>
            <person name="Hug L.A."/>
            <person name="Sharon I."/>
            <person name="Castelle C.J."/>
            <person name="Probst A.J."/>
            <person name="Thomas B.C."/>
            <person name="Singh A."/>
            <person name="Wilkins M.J."/>
            <person name="Karaoz U."/>
            <person name="Brodie E.L."/>
            <person name="Williams K.H."/>
            <person name="Hubbard S.S."/>
            <person name="Banfield J.F."/>
        </authorList>
    </citation>
    <scope>NUCLEOTIDE SEQUENCE [LARGE SCALE GENOMIC DNA]</scope>
</reference>
<gene>
    <name evidence="9" type="ORF">A2714_02460</name>
</gene>
<evidence type="ECO:0000313" key="9">
    <source>
        <dbReference type="EMBL" id="OGM21823.1"/>
    </source>
</evidence>
<evidence type="ECO:0000256" key="7">
    <source>
        <dbReference type="ARBA" id="ARBA00024033"/>
    </source>
</evidence>
<dbReference type="GO" id="GO:0016758">
    <property type="term" value="F:hexosyltransferase activity"/>
    <property type="evidence" value="ECO:0007669"/>
    <property type="project" value="InterPro"/>
</dbReference>
<dbReference type="AlphaFoldDB" id="A0A1F7Y3D1"/>
<accession>A0A1F7Y3D1</accession>
<feature type="transmembrane region" description="Helical" evidence="8">
    <location>
        <begin position="373"/>
        <end position="390"/>
    </location>
</feature>
<evidence type="ECO:0000256" key="4">
    <source>
        <dbReference type="ARBA" id="ARBA00022692"/>
    </source>
</evidence>